<organism evidence="1 2">
    <name type="scientific">Microbacterium testaceum</name>
    <name type="common">Aureobacterium testaceum</name>
    <name type="synonym">Brevibacterium testaceum</name>
    <dbReference type="NCBI Taxonomy" id="2033"/>
    <lineage>
        <taxon>Bacteria</taxon>
        <taxon>Bacillati</taxon>
        <taxon>Actinomycetota</taxon>
        <taxon>Actinomycetes</taxon>
        <taxon>Micrococcales</taxon>
        <taxon>Microbacteriaceae</taxon>
        <taxon>Microbacterium</taxon>
    </lineage>
</organism>
<protein>
    <submittedName>
        <fullName evidence="1">Uncharacterized protein</fullName>
    </submittedName>
</protein>
<gene>
    <name evidence="1" type="ORF">MTE01_28640</name>
</gene>
<dbReference type="RefSeq" id="WP_141378139.1">
    <property type="nucleotide sequence ID" value="NZ_BJML01000011.1"/>
</dbReference>
<dbReference type="AlphaFoldDB" id="A0A4Y3QPU4"/>
<evidence type="ECO:0000313" key="1">
    <source>
        <dbReference type="EMBL" id="GEB46919.1"/>
    </source>
</evidence>
<evidence type="ECO:0000313" key="2">
    <source>
        <dbReference type="Proteomes" id="UP000319525"/>
    </source>
</evidence>
<comment type="caution">
    <text evidence="1">The sequence shown here is derived from an EMBL/GenBank/DDBJ whole genome shotgun (WGS) entry which is preliminary data.</text>
</comment>
<name>A0A4Y3QPU4_MICTE</name>
<dbReference type="GeneID" id="57145547"/>
<accession>A0A4Y3QPU4</accession>
<reference evidence="1 2" key="1">
    <citation type="submission" date="2019-06" db="EMBL/GenBank/DDBJ databases">
        <title>Whole genome shotgun sequence of Microbacterium testaceum NBRC 12675.</title>
        <authorList>
            <person name="Hosoyama A."/>
            <person name="Uohara A."/>
            <person name="Ohji S."/>
            <person name="Ichikawa N."/>
        </authorList>
    </citation>
    <scope>NUCLEOTIDE SEQUENCE [LARGE SCALE GENOMIC DNA]</scope>
    <source>
        <strain evidence="1 2">NBRC 12675</strain>
    </source>
</reference>
<proteinExistence type="predicted"/>
<sequence>MNVSGILLFAFLASIPATVYLSPASWRERLTSALRRPRFRRDPFPGTSTEGLRRALERERRDAVRDEGLGYVHLAASARASAKRYERALRLRGEEVPS</sequence>
<dbReference type="Proteomes" id="UP000319525">
    <property type="component" value="Unassembled WGS sequence"/>
</dbReference>
<dbReference type="EMBL" id="BJML01000011">
    <property type="protein sequence ID" value="GEB46919.1"/>
    <property type="molecule type" value="Genomic_DNA"/>
</dbReference>